<keyword evidence="5" id="KW-0378">Hydrolase</keyword>
<dbReference type="SUPFAM" id="SSF54786">
    <property type="entry name" value="YcfA/nrd intein domain"/>
    <property type="match status" value="1"/>
</dbReference>
<dbReference type="AlphaFoldDB" id="A0A2M8F9C7"/>
<dbReference type="Gene3D" id="3.30.920.30">
    <property type="entry name" value="Hypothetical protein"/>
    <property type="match status" value="1"/>
</dbReference>
<proteinExistence type="inferred from homology"/>
<evidence type="ECO:0000256" key="5">
    <source>
        <dbReference type="ARBA" id="ARBA00022801"/>
    </source>
</evidence>
<gene>
    <name evidence="8" type="ORF">CO030_03370</name>
</gene>
<reference evidence="9" key="1">
    <citation type="submission" date="2017-09" db="EMBL/GenBank/DDBJ databases">
        <title>Depth-based differentiation of microbial function through sediment-hosted aquifers and enrichment of novel symbionts in the deep terrestrial subsurface.</title>
        <authorList>
            <person name="Probst A.J."/>
            <person name="Ladd B."/>
            <person name="Jarett J.K."/>
            <person name="Geller-Mcgrath D.E."/>
            <person name="Sieber C.M.K."/>
            <person name="Emerson J.B."/>
            <person name="Anantharaman K."/>
            <person name="Thomas B.C."/>
            <person name="Malmstrom R."/>
            <person name="Stieglmeier M."/>
            <person name="Klingl A."/>
            <person name="Woyke T."/>
            <person name="Ryan C.M."/>
            <person name="Banfield J.F."/>
        </authorList>
    </citation>
    <scope>NUCLEOTIDE SEQUENCE [LARGE SCALE GENOMIC DNA]</scope>
</reference>
<evidence type="ECO:0000313" key="8">
    <source>
        <dbReference type="EMBL" id="PJC52344.1"/>
    </source>
</evidence>
<name>A0A2M8F9C7_9BACT</name>
<keyword evidence="6" id="KW-0694">RNA-binding</keyword>
<dbReference type="InterPro" id="IPR038570">
    <property type="entry name" value="HicA_sf"/>
</dbReference>
<dbReference type="GO" id="GO:0004519">
    <property type="term" value="F:endonuclease activity"/>
    <property type="evidence" value="ECO:0007669"/>
    <property type="project" value="UniProtKB-KW"/>
</dbReference>
<keyword evidence="7" id="KW-0346">Stress response</keyword>
<keyword evidence="3" id="KW-0540">Nuclease</keyword>
<evidence type="ECO:0000256" key="2">
    <source>
        <dbReference type="ARBA" id="ARBA00022649"/>
    </source>
</evidence>
<dbReference type="GO" id="GO:0003729">
    <property type="term" value="F:mRNA binding"/>
    <property type="evidence" value="ECO:0007669"/>
    <property type="project" value="InterPro"/>
</dbReference>
<dbReference type="InterPro" id="IPR012933">
    <property type="entry name" value="HicA_mRNA_interferase"/>
</dbReference>
<organism evidence="8 9">
    <name type="scientific">Candidatus Magasanikbacteria bacterium CG_4_9_14_0_2_um_filter_42_11</name>
    <dbReference type="NCBI Taxonomy" id="1974643"/>
    <lineage>
        <taxon>Bacteria</taxon>
        <taxon>Candidatus Magasanikiibacteriota</taxon>
    </lineage>
</organism>
<dbReference type="GO" id="GO:0016787">
    <property type="term" value="F:hydrolase activity"/>
    <property type="evidence" value="ECO:0007669"/>
    <property type="project" value="UniProtKB-KW"/>
</dbReference>
<protein>
    <submittedName>
        <fullName evidence="8">Type II toxin-antitoxin system HicA family toxin</fullName>
    </submittedName>
</protein>
<evidence type="ECO:0000256" key="7">
    <source>
        <dbReference type="ARBA" id="ARBA00023016"/>
    </source>
</evidence>
<keyword evidence="2" id="KW-1277">Toxin-antitoxin system</keyword>
<evidence type="ECO:0000256" key="4">
    <source>
        <dbReference type="ARBA" id="ARBA00022759"/>
    </source>
</evidence>
<comment type="similarity">
    <text evidence="1">Belongs to the HicA mRNA interferase family.</text>
</comment>
<dbReference type="Pfam" id="PF07927">
    <property type="entry name" value="HicA_toxin"/>
    <property type="match status" value="1"/>
</dbReference>
<evidence type="ECO:0000256" key="6">
    <source>
        <dbReference type="ARBA" id="ARBA00022884"/>
    </source>
</evidence>
<evidence type="ECO:0000313" key="9">
    <source>
        <dbReference type="Proteomes" id="UP000231456"/>
    </source>
</evidence>
<dbReference type="EMBL" id="PFRH01000108">
    <property type="protein sequence ID" value="PJC52344.1"/>
    <property type="molecule type" value="Genomic_DNA"/>
</dbReference>
<sequence length="71" mass="8116">MPKPYLLKLVIAVLERKGFSFISQTGSHAKYRKGGRPALVVIVPIHGKEIKYGTFRSILRQSRLKEEDFQS</sequence>
<dbReference type="Proteomes" id="UP000231456">
    <property type="component" value="Unassembled WGS sequence"/>
</dbReference>
<comment type="caution">
    <text evidence="8">The sequence shown here is derived from an EMBL/GenBank/DDBJ whole genome shotgun (WGS) entry which is preliminary data.</text>
</comment>
<evidence type="ECO:0000256" key="3">
    <source>
        <dbReference type="ARBA" id="ARBA00022722"/>
    </source>
</evidence>
<evidence type="ECO:0000256" key="1">
    <source>
        <dbReference type="ARBA" id="ARBA00006620"/>
    </source>
</evidence>
<accession>A0A2M8F9C7</accession>
<keyword evidence="4" id="KW-0255">Endonuclease</keyword>